<evidence type="ECO:0000256" key="4">
    <source>
        <dbReference type="ARBA" id="ARBA00022475"/>
    </source>
</evidence>
<dbReference type="GO" id="GO:0005886">
    <property type="term" value="C:plasma membrane"/>
    <property type="evidence" value="ECO:0007669"/>
    <property type="project" value="UniProtKB-SubCell"/>
</dbReference>
<feature type="compositionally biased region" description="Polar residues" evidence="9">
    <location>
        <begin position="62"/>
        <end position="74"/>
    </location>
</feature>
<evidence type="ECO:0000313" key="13">
    <source>
        <dbReference type="Proteomes" id="UP001172673"/>
    </source>
</evidence>
<keyword evidence="13" id="KW-1185">Reference proteome</keyword>
<name>A0AA38X3U8_9EURO</name>
<dbReference type="FunFam" id="1.20.1250.20:FF:000489">
    <property type="entry name" value="MFS general substrate transporter"/>
    <property type="match status" value="1"/>
</dbReference>
<keyword evidence="7 10" id="KW-0472">Membrane</keyword>
<evidence type="ECO:0000256" key="10">
    <source>
        <dbReference type="SAM" id="Phobius"/>
    </source>
</evidence>
<evidence type="ECO:0000256" key="2">
    <source>
        <dbReference type="ARBA" id="ARBA00007520"/>
    </source>
</evidence>
<organism evidence="12 13">
    <name type="scientific">Cladophialophora chaetospira</name>
    <dbReference type="NCBI Taxonomy" id="386627"/>
    <lineage>
        <taxon>Eukaryota</taxon>
        <taxon>Fungi</taxon>
        <taxon>Dikarya</taxon>
        <taxon>Ascomycota</taxon>
        <taxon>Pezizomycotina</taxon>
        <taxon>Eurotiomycetes</taxon>
        <taxon>Chaetothyriomycetidae</taxon>
        <taxon>Chaetothyriales</taxon>
        <taxon>Herpotrichiellaceae</taxon>
        <taxon>Cladophialophora</taxon>
    </lineage>
</organism>
<accession>A0AA38X3U8</accession>
<feature type="transmembrane region" description="Helical" evidence="10">
    <location>
        <begin position="401"/>
        <end position="422"/>
    </location>
</feature>
<feature type="compositionally biased region" description="Polar residues" evidence="9">
    <location>
        <begin position="19"/>
        <end position="42"/>
    </location>
</feature>
<dbReference type="EMBL" id="JAPDRK010000014">
    <property type="protein sequence ID" value="KAJ9606226.1"/>
    <property type="molecule type" value="Genomic_DNA"/>
</dbReference>
<evidence type="ECO:0000259" key="11">
    <source>
        <dbReference type="PROSITE" id="PS50850"/>
    </source>
</evidence>
<evidence type="ECO:0000256" key="7">
    <source>
        <dbReference type="ARBA" id="ARBA00023136"/>
    </source>
</evidence>
<dbReference type="InterPro" id="IPR011701">
    <property type="entry name" value="MFS"/>
</dbReference>
<feature type="transmembrane region" description="Helical" evidence="10">
    <location>
        <begin position="462"/>
        <end position="483"/>
    </location>
</feature>
<feature type="transmembrane region" description="Helical" evidence="10">
    <location>
        <begin position="260"/>
        <end position="279"/>
    </location>
</feature>
<feature type="transmembrane region" description="Helical" evidence="10">
    <location>
        <begin position="529"/>
        <end position="552"/>
    </location>
</feature>
<dbReference type="GO" id="GO:0022857">
    <property type="term" value="F:transmembrane transporter activity"/>
    <property type="evidence" value="ECO:0007669"/>
    <property type="project" value="InterPro"/>
</dbReference>
<keyword evidence="4" id="KW-1003">Cell membrane</keyword>
<feature type="transmembrane region" description="Helical" evidence="10">
    <location>
        <begin position="203"/>
        <end position="222"/>
    </location>
</feature>
<gene>
    <name evidence="12" type="ORF">H2200_009187</name>
</gene>
<feature type="compositionally biased region" description="Basic and acidic residues" evidence="9">
    <location>
        <begin position="44"/>
        <end position="61"/>
    </location>
</feature>
<feature type="transmembrane region" description="Helical" evidence="10">
    <location>
        <begin position="434"/>
        <end position="455"/>
    </location>
</feature>
<feature type="transmembrane region" description="Helical" evidence="10">
    <location>
        <begin position="603"/>
        <end position="621"/>
    </location>
</feature>
<feature type="transmembrane region" description="Helical" evidence="10">
    <location>
        <begin position="291"/>
        <end position="311"/>
    </location>
</feature>
<dbReference type="FunFam" id="1.20.1720.10:FF:000012">
    <property type="entry name" value="MFS toxin efflux pump (AflT)"/>
    <property type="match status" value="1"/>
</dbReference>
<evidence type="ECO:0000256" key="5">
    <source>
        <dbReference type="ARBA" id="ARBA00022692"/>
    </source>
</evidence>
<keyword evidence="5 10" id="KW-0812">Transmembrane</keyword>
<dbReference type="Gene3D" id="1.20.1250.20">
    <property type="entry name" value="MFS general substrate transporter like domains"/>
    <property type="match status" value="1"/>
</dbReference>
<feature type="transmembrane region" description="Helical" evidence="10">
    <location>
        <begin position="331"/>
        <end position="350"/>
    </location>
</feature>
<dbReference type="SUPFAM" id="SSF103473">
    <property type="entry name" value="MFS general substrate transporter"/>
    <property type="match status" value="1"/>
</dbReference>
<dbReference type="InterPro" id="IPR036259">
    <property type="entry name" value="MFS_trans_sf"/>
</dbReference>
<dbReference type="FunFam" id="1.20.1250.20:FF:000196">
    <property type="entry name" value="MFS toxin efflux pump (AflT)"/>
    <property type="match status" value="1"/>
</dbReference>
<keyword evidence="6 10" id="KW-1133">Transmembrane helix</keyword>
<dbReference type="Pfam" id="PF07690">
    <property type="entry name" value="MFS_1"/>
    <property type="match status" value="1"/>
</dbReference>
<dbReference type="PRINTS" id="PR01036">
    <property type="entry name" value="TCRTETB"/>
</dbReference>
<sequence length="636" mass="68516">MGLFDRKKEEAPRTAGLNVPNNHTTAKSEASTAVASRNASDTDSLEKSSEVETPIADEKSTPETYNTVTTTGNSPVVLSEKTEVLSPETKAEAEGGANVHRASSNLQRTKSNTSVISNPGFDDDDEIIYPGGLKLALITLALCLSVFLVALDNTIIATAIPRITDHFHSLGDVGWYGSSYLLTTCALQLFFGKLYTFYSIKTVYLVSIVIFEVGSAVCGGAPTSEALIVGRAIAGIGSAGIFAGALVIIAYTVPLIKRPIYTGIVGAMYGIASIAGPLLGGVFTDKLSWRWCFYINLPLGAVTMVVIIFFFHSPTRKAEAKITLRERVHQLDLIGTALFIVDIVVCLLALQWGGSKYPWSNWRIVLCLTLFGVLTIVFVIWQYFMKEYATIPFNIVSQRNIAAAVWFAFALGGGFFVLIYWLPIWFQAIKGASALKSGIMCLPMILALTVANIISGVGTTKIGYYAPFYYGCVVFSTIGAGLLTTFQTNTGHEKWIGYQIIFGFGVGLGMQQALITVQTVLPLKDIPTGTALVMFMQTFGGALFVSVAQNIFNNRLISEIPKQAPGIDPSIILHVGATSLKDQIPARLLGGVQTAYNTALTQTWYIAVAMTCLQVIGAIFVEWRSVKGMKVGGVAA</sequence>
<evidence type="ECO:0000256" key="3">
    <source>
        <dbReference type="ARBA" id="ARBA00022448"/>
    </source>
</evidence>
<dbReference type="InterPro" id="IPR020846">
    <property type="entry name" value="MFS_dom"/>
</dbReference>
<feature type="transmembrane region" description="Helical" evidence="10">
    <location>
        <begin position="228"/>
        <end position="253"/>
    </location>
</feature>
<dbReference type="PROSITE" id="PS50850">
    <property type="entry name" value="MFS"/>
    <property type="match status" value="1"/>
</dbReference>
<keyword evidence="3" id="KW-0813">Transport</keyword>
<feature type="transmembrane region" description="Helical" evidence="10">
    <location>
        <begin position="135"/>
        <end position="161"/>
    </location>
</feature>
<evidence type="ECO:0000256" key="8">
    <source>
        <dbReference type="ARBA" id="ARBA00023180"/>
    </source>
</evidence>
<feature type="domain" description="Major facilitator superfamily (MFS) profile" evidence="11">
    <location>
        <begin position="138"/>
        <end position="626"/>
    </location>
</feature>
<feature type="transmembrane region" description="Helical" evidence="10">
    <location>
        <begin position="173"/>
        <end position="191"/>
    </location>
</feature>
<feature type="region of interest" description="Disordered" evidence="9">
    <location>
        <begin position="1"/>
        <end position="74"/>
    </location>
</feature>
<comment type="similarity">
    <text evidence="2">Belongs to the major facilitator superfamily. TCR/Tet family.</text>
</comment>
<comment type="subcellular location">
    <subcellularLocation>
        <location evidence="1">Cell membrane</location>
        <topology evidence="1">Multi-pass membrane protein</topology>
    </subcellularLocation>
</comment>
<reference evidence="12" key="1">
    <citation type="submission" date="2022-10" db="EMBL/GenBank/DDBJ databases">
        <title>Culturing micro-colonial fungi from biological soil crusts in the Mojave desert and describing Neophaeococcomyces mojavensis, and introducing the new genera and species Taxawa tesnikishii.</title>
        <authorList>
            <person name="Kurbessoian T."/>
            <person name="Stajich J.E."/>
        </authorList>
    </citation>
    <scope>NUCLEOTIDE SEQUENCE</scope>
    <source>
        <strain evidence="12">TK_41</strain>
    </source>
</reference>
<feature type="transmembrane region" description="Helical" evidence="10">
    <location>
        <begin position="362"/>
        <end position="381"/>
    </location>
</feature>
<dbReference type="CDD" id="cd17502">
    <property type="entry name" value="MFS_Azr1_MDR_like"/>
    <property type="match status" value="1"/>
</dbReference>
<feature type="compositionally biased region" description="Basic and acidic residues" evidence="9">
    <location>
        <begin position="1"/>
        <end position="12"/>
    </location>
</feature>
<evidence type="ECO:0000256" key="6">
    <source>
        <dbReference type="ARBA" id="ARBA00022989"/>
    </source>
</evidence>
<dbReference type="PANTHER" id="PTHR23501:SF199">
    <property type="entry name" value="MFS EFFLUX TRANSPORTER INPD-RELATED"/>
    <property type="match status" value="1"/>
</dbReference>
<dbReference type="PANTHER" id="PTHR23501">
    <property type="entry name" value="MAJOR FACILITATOR SUPERFAMILY"/>
    <property type="match status" value="1"/>
</dbReference>
<dbReference type="AlphaFoldDB" id="A0AA38X3U8"/>
<evidence type="ECO:0000313" key="12">
    <source>
        <dbReference type="EMBL" id="KAJ9606226.1"/>
    </source>
</evidence>
<proteinExistence type="inferred from homology"/>
<dbReference type="Proteomes" id="UP001172673">
    <property type="component" value="Unassembled WGS sequence"/>
</dbReference>
<evidence type="ECO:0000256" key="9">
    <source>
        <dbReference type="SAM" id="MobiDB-lite"/>
    </source>
</evidence>
<evidence type="ECO:0000256" key="1">
    <source>
        <dbReference type="ARBA" id="ARBA00004651"/>
    </source>
</evidence>
<keyword evidence="8" id="KW-0325">Glycoprotein</keyword>
<comment type="caution">
    <text evidence="12">The sequence shown here is derived from an EMBL/GenBank/DDBJ whole genome shotgun (WGS) entry which is preliminary data.</text>
</comment>
<protein>
    <recommendedName>
        <fullName evidence="11">Major facilitator superfamily (MFS) profile domain-containing protein</fullName>
    </recommendedName>
</protein>
<feature type="transmembrane region" description="Helical" evidence="10">
    <location>
        <begin position="495"/>
        <end position="517"/>
    </location>
</feature>
<dbReference type="Gene3D" id="1.20.1720.10">
    <property type="entry name" value="Multidrug resistance protein D"/>
    <property type="match status" value="1"/>
</dbReference>